<accession>A0A3P7LDA0</accession>
<dbReference type="EMBL" id="UYYB01109277">
    <property type="protein sequence ID" value="VDM80625.1"/>
    <property type="molecule type" value="Genomic_DNA"/>
</dbReference>
<sequence length="82" mass="9212">MVSITKSAPASNLFTVEKYHHRFYLLKYAPLQTMKTAKAPGPDHVSTDLLRAGGHRLHEILAEHLTSYLQNELSATSRKPPK</sequence>
<gene>
    <name evidence="1" type="ORF">SVUK_LOCUS15623</name>
</gene>
<organism evidence="1 2">
    <name type="scientific">Strongylus vulgaris</name>
    <name type="common">Blood worm</name>
    <dbReference type="NCBI Taxonomy" id="40348"/>
    <lineage>
        <taxon>Eukaryota</taxon>
        <taxon>Metazoa</taxon>
        <taxon>Ecdysozoa</taxon>
        <taxon>Nematoda</taxon>
        <taxon>Chromadorea</taxon>
        <taxon>Rhabditida</taxon>
        <taxon>Rhabditina</taxon>
        <taxon>Rhabditomorpha</taxon>
        <taxon>Strongyloidea</taxon>
        <taxon>Strongylidae</taxon>
        <taxon>Strongylus</taxon>
    </lineage>
</organism>
<name>A0A3P7LDA0_STRVU</name>
<dbReference type="Proteomes" id="UP000270094">
    <property type="component" value="Unassembled WGS sequence"/>
</dbReference>
<dbReference type="OrthoDB" id="410104at2759"/>
<keyword evidence="2" id="KW-1185">Reference proteome</keyword>
<evidence type="ECO:0000313" key="2">
    <source>
        <dbReference type="Proteomes" id="UP000270094"/>
    </source>
</evidence>
<dbReference type="AlphaFoldDB" id="A0A3P7LDA0"/>
<reference evidence="1 2" key="1">
    <citation type="submission" date="2018-11" db="EMBL/GenBank/DDBJ databases">
        <authorList>
            <consortium name="Pathogen Informatics"/>
        </authorList>
    </citation>
    <scope>NUCLEOTIDE SEQUENCE [LARGE SCALE GENOMIC DNA]</scope>
</reference>
<protein>
    <submittedName>
        <fullName evidence="1">Uncharacterized protein</fullName>
    </submittedName>
</protein>
<proteinExistence type="predicted"/>
<evidence type="ECO:0000313" key="1">
    <source>
        <dbReference type="EMBL" id="VDM80625.1"/>
    </source>
</evidence>